<dbReference type="PROSITE" id="PS50190">
    <property type="entry name" value="SEC7"/>
    <property type="match status" value="1"/>
</dbReference>
<feature type="compositionally biased region" description="Polar residues" evidence="1">
    <location>
        <begin position="220"/>
        <end position="235"/>
    </location>
</feature>
<feature type="region of interest" description="Disordered" evidence="1">
    <location>
        <begin position="503"/>
        <end position="554"/>
    </location>
</feature>
<dbReference type="InterPro" id="IPR011993">
    <property type="entry name" value="PH-like_dom_sf"/>
</dbReference>
<feature type="compositionally biased region" description="Polar residues" evidence="1">
    <location>
        <begin position="337"/>
        <end position="351"/>
    </location>
</feature>
<proteinExistence type="predicted"/>
<dbReference type="GO" id="GO:0032012">
    <property type="term" value="P:regulation of ARF protein signal transduction"/>
    <property type="evidence" value="ECO:0007669"/>
    <property type="project" value="InterPro"/>
</dbReference>
<dbReference type="EMBL" id="MCFH01000002">
    <property type="protein sequence ID" value="ORX60210.1"/>
    <property type="molecule type" value="Genomic_DNA"/>
</dbReference>
<evidence type="ECO:0000313" key="4">
    <source>
        <dbReference type="Proteomes" id="UP000193719"/>
    </source>
</evidence>
<feature type="region of interest" description="Disordered" evidence="1">
    <location>
        <begin position="120"/>
        <end position="148"/>
    </location>
</feature>
<dbReference type="SUPFAM" id="SSF50729">
    <property type="entry name" value="PH domain-like"/>
    <property type="match status" value="1"/>
</dbReference>
<dbReference type="InterPro" id="IPR035999">
    <property type="entry name" value="Sec7_dom_sf"/>
</dbReference>
<feature type="compositionally biased region" description="Low complexity" evidence="1">
    <location>
        <begin position="432"/>
        <end position="449"/>
    </location>
</feature>
<dbReference type="SUPFAM" id="SSF48425">
    <property type="entry name" value="Sec7 domain"/>
    <property type="match status" value="1"/>
</dbReference>
<dbReference type="OrthoDB" id="430364at2759"/>
<feature type="region of interest" description="Disordered" evidence="1">
    <location>
        <begin position="217"/>
        <end position="290"/>
    </location>
</feature>
<feature type="region of interest" description="Disordered" evidence="1">
    <location>
        <begin position="169"/>
        <end position="194"/>
    </location>
</feature>
<dbReference type="STRING" id="1754191.A0A1Y1VPB6"/>
<dbReference type="SMART" id="SM00222">
    <property type="entry name" value="Sec7"/>
    <property type="match status" value="1"/>
</dbReference>
<sequence>MDDKRQDYHSKKNHNYSPYQQKSYEESSHNEKSSSKTFQYERDSLPINEQKIAKLNKMFNDAIADFTTPSDLEDYNMTGSSSQTRNYRDKKLSSDYTTNPYRKHYQPVDVSYNKYLYNSSHERRPSQPEFSEFSHNTIERSSSEQLSPKLYALQQQRRYERMKQQNDFLSRSKYSSGHKYSHSQTSDNDKYYQDTINDNDKVYEEIRKNSKSSLYSSSLDNEQLSQSSSHDYNTIENRERRTSTRSLNSDVLRYGNDYHSSYSKSSLTRPTKIRSRKVSNASEKDYSENSISKSLSFKNVPQPLTELEKHSIQRQSSSKLHLYENSSLVPPAKSNYRESSPIRSQSNSPTINRKERKNEPSPKISSYTPATKDGTLSYGRSDIPDRSILRQQQQQQQQQRIARSLSPSTKRTNYNPTHNYSPSLQPSHTAESSNNNSNSNLNHSNNNGSGSLLFGDAEIKKTSNFTLTGLNNKISHSPSNHHSYHRKYSSPKEAYSKINTTPHIPEKSIKHSPFASASSLKQVPLRKNSLDENKHRDRIGKSSQSSNFGRNALTDDNLDIKTTDLISDLLSVLDVNRGRTKERDKHNEKTHNNDHEKKPRKEHMSSADRIAQLFSNVPESYKQVSADTESNNLNETEVALPSTNQIQFPMPPIKKSNKIEYEPRKFLYKGRVWQVINSSQAKDRCLFLFNDILIITKPIKNPGDNTFKYQTKSVLECKRLKSTLREERMSLYEYSRYFSHPAIIQAIHRFATNHIKALREIIEQNLLPCTPDSISYFLHCAPNLSKRQIGCFLGLLEHTDILESYLTDFPFRLLSIDESFRLLLQSITLPQDALALDHLLEVFSKKWYEENRKHININLATTLRIVYSILELNASIHDQPIHSENTSPVKDTHIITLNKFISNFTNVDGTCSAPPEFLTHIYKNIEKEQLETSTDIREERKTFTLSYYNHRNPSVKHMSYGSKNAQQLTTLFPSRLSQRETSDYITITIPEPDPNIQIQIFGQDLRIEPSVLHFRNSNKAQFRVRASKSQGRKLVMFYKLGSNATKYYSLEPKCIVIEPAFLRYSFGMEYFEPFPDNSSVSSRSSQRRSRRKRYLFAVKEKNSKEEWLKNLEPVTIPKEKFSMSNYPKKKRRRRRSSVCSSIVEPSILEETNESFSDLGSISGELYNSDDECELVVDMANDATSFILKEKVLPTDGPFLSEEELINLVKNNGKLSLIVGWIGELISGHRTLSIKKDDE</sequence>
<feature type="region of interest" description="Disordered" evidence="1">
    <location>
        <begin position="1"/>
        <end position="44"/>
    </location>
</feature>
<dbReference type="Gene3D" id="1.10.1000.11">
    <property type="entry name" value="Arf Nucleotide-binding Site Opener,domain 2"/>
    <property type="match status" value="1"/>
</dbReference>
<organism evidence="3 4">
    <name type="scientific">Piromyces finnis</name>
    <dbReference type="NCBI Taxonomy" id="1754191"/>
    <lineage>
        <taxon>Eukaryota</taxon>
        <taxon>Fungi</taxon>
        <taxon>Fungi incertae sedis</taxon>
        <taxon>Chytridiomycota</taxon>
        <taxon>Chytridiomycota incertae sedis</taxon>
        <taxon>Neocallimastigomycetes</taxon>
        <taxon>Neocallimastigales</taxon>
        <taxon>Neocallimastigaceae</taxon>
        <taxon>Piromyces</taxon>
    </lineage>
</organism>
<feature type="compositionally biased region" description="Polar residues" evidence="1">
    <location>
        <begin position="258"/>
        <end position="269"/>
    </location>
</feature>
<reference evidence="3 4" key="2">
    <citation type="submission" date="2016-08" db="EMBL/GenBank/DDBJ databases">
        <title>Pervasive Adenine N6-methylation of Active Genes in Fungi.</title>
        <authorList>
            <consortium name="DOE Joint Genome Institute"/>
            <person name="Mondo S.J."/>
            <person name="Dannebaum R.O."/>
            <person name="Kuo R.C."/>
            <person name="Labutti K."/>
            <person name="Haridas S."/>
            <person name="Kuo A."/>
            <person name="Salamov A."/>
            <person name="Ahrendt S.R."/>
            <person name="Lipzen A."/>
            <person name="Sullivan W."/>
            <person name="Andreopoulos W.B."/>
            <person name="Clum A."/>
            <person name="Lindquist E."/>
            <person name="Daum C."/>
            <person name="Ramamoorthy G.K."/>
            <person name="Gryganskyi A."/>
            <person name="Culley D."/>
            <person name="Magnuson J.K."/>
            <person name="James T.Y."/>
            <person name="O'Malley M.A."/>
            <person name="Stajich J.E."/>
            <person name="Spatafora J.W."/>
            <person name="Visel A."/>
            <person name="Grigoriev I.V."/>
        </authorList>
    </citation>
    <scope>NUCLEOTIDE SEQUENCE [LARGE SCALE GENOMIC DNA]</scope>
    <source>
        <strain evidence="4">finn</strain>
    </source>
</reference>
<dbReference type="GO" id="GO:0005085">
    <property type="term" value="F:guanyl-nucleotide exchange factor activity"/>
    <property type="evidence" value="ECO:0007669"/>
    <property type="project" value="InterPro"/>
</dbReference>
<keyword evidence="4" id="KW-1185">Reference proteome</keyword>
<dbReference type="PANTHER" id="PTHR10663:SF395">
    <property type="entry name" value="SEC7 DOMAIN CONTAINING PROTEIN"/>
    <property type="match status" value="1"/>
</dbReference>
<dbReference type="AlphaFoldDB" id="A0A1Y1VPB6"/>
<gene>
    <name evidence="3" type="ORF">BCR36DRAFT_579664</name>
</gene>
<evidence type="ECO:0000313" key="3">
    <source>
        <dbReference type="EMBL" id="ORX60210.1"/>
    </source>
</evidence>
<dbReference type="Gene3D" id="1.10.220.20">
    <property type="match status" value="1"/>
</dbReference>
<feature type="compositionally biased region" description="Polar residues" evidence="1">
    <location>
        <begin position="313"/>
        <end position="328"/>
    </location>
</feature>
<name>A0A1Y1VPB6_9FUNG</name>
<feature type="region of interest" description="Disordered" evidence="1">
    <location>
        <begin position="472"/>
        <end position="491"/>
    </location>
</feature>
<feature type="compositionally biased region" description="Basic and acidic residues" evidence="1">
    <location>
        <begin position="1"/>
        <end position="10"/>
    </location>
</feature>
<feature type="domain" description="SEC7" evidence="2">
    <location>
        <begin position="743"/>
        <end position="928"/>
    </location>
</feature>
<accession>A0A1Y1VPB6</accession>
<dbReference type="InterPro" id="IPR023394">
    <property type="entry name" value="Sec7_C_sf"/>
</dbReference>
<dbReference type="PANTHER" id="PTHR10663">
    <property type="entry name" value="GUANYL-NUCLEOTIDE EXCHANGE FACTOR"/>
    <property type="match status" value="1"/>
</dbReference>
<dbReference type="Proteomes" id="UP000193719">
    <property type="component" value="Unassembled WGS sequence"/>
</dbReference>
<protein>
    <recommendedName>
        <fullName evidence="2">SEC7 domain-containing protein</fullName>
    </recommendedName>
</protein>
<dbReference type="InterPro" id="IPR000904">
    <property type="entry name" value="Sec7_dom"/>
</dbReference>
<feature type="region of interest" description="Disordered" evidence="1">
    <location>
        <begin position="307"/>
        <end position="449"/>
    </location>
</feature>
<feature type="compositionally biased region" description="Polar residues" evidence="1">
    <location>
        <begin position="472"/>
        <end position="481"/>
    </location>
</feature>
<dbReference type="Gene3D" id="2.30.29.30">
    <property type="entry name" value="Pleckstrin-homology domain (PH domain)/Phosphotyrosine-binding domain (PTB)"/>
    <property type="match status" value="1"/>
</dbReference>
<feature type="compositionally biased region" description="Polar residues" evidence="1">
    <location>
        <begin position="405"/>
        <end position="431"/>
    </location>
</feature>
<reference evidence="3 4" key="1">
    <citation type="submission" date="2016-08" db="EMBL/GenBank/DDBJ databases">
        <title>Genomes of anaerobic fungi encode conserved fungal cellulosomes for biomass hydrolysis.</title>
        <authorList>
            <consortium name="DOE Joint Genome Institute"/>
            <person name="Haitjema C.H."/>
            <person name="Gilmore S.P."/>
            <person name="Henske J.K."/>
            <person name="Solomon K.V."/>
            <person name="De Groot R."/>
            <person name="Kuo A."/>
            <person name="Mondo S.J."/>
            <person name="Salamov A.A."/>
            <person name="Labutti K."/>
            <person name="Zhao Z."/>
            <person name="Chiniquy J."/>
            <person name="Barry K."/>
            <person name="Brewer H.M."/>
            <person name="Purvine S.O."/>
            <person name="Wright A.T."/>
            <person name="Boxma B."/>
            <person name="Van Alen T."/>
            <person name="Hackstein J.H."/>
            <person name="Baker S.E."/>
            <person name="Grigoriev I.V."/>
            <person name="O'Malley M.A."/>
        </authorList>
    </citation>
    <scope>NUCLEOTIDE SEQUENCE [LARGE SCALE GENOMIC DNA]</scope>
    <source>
        <strain evidence="4">finn</strain>
    </source>
</reference>
<feature type="compositionally biased region" description="Basic and acidic residues" evidence="1">
    <location>
        <begin position="23"/>
        <end position="44"/>
    </location>
</feature>
<feature type="region of interest" description="Disordered" evidence="1">
    <location>
        <begin position="579"/>
        <end position="605"/>
    </location>
</feature>
<evidence type="ECO:0000259" key="2">
    <source>
        <dbReference type="PROSITE" id="PS50190"/>
    </source>
</evidence>
<comment type="caution">
    <text evidence="3">The sequence shown here is derived from an EMBL/GenBank/DDBJ whole genome shotgun (WGS) entry which is preliminary data.</text>
</comment>
<evidence type="ECO:0000256" key="1">
    <source>
        <dbReference type="SAM" id="MobiDB-lite"/>
    </source>
</evidence>
<dbReference type="Pfam" id="PF01369">
    <property type="entry name" value="Sec7"/>
    <property type="match status" value="1"/>
</dbReference>
<feature type="region of interest" description="Disordered" evidence="1">
    <location>
        <begin position="69"/>
        <end position="105"/>
    </location>
</feature>